<gene>
    <name evidence="1" type="ORF">HMPREF9725_02206</name>
</gene>
<reference evidence="1" key="1">
    <citation type="submission" date="2012-01" db="EMBL/GenBank/DDBJ databases">
        <title>The Genome Sequence of Treponema denticola H1-T.</title>
        <authorList>
            <consortium name="The Broad Institute Genome Sequencing Platform"/>
            <person name="Earl A."/>
            <person name="Ward D."/>
            <person name="Feldgarden M."/>
            <person name="Gevers D."/>
            <person name="Blanton J.M."/>
            <person name="Fenno C.J."/>
            <person name="Baranova O.V."/>
            <person name="Mathney J."/>
            <person name="Dewhirst F.E."/>
            <person name="Izard J."/>
            <person name="Young S.K."/>
            <person name="Zeng Q."/>
            <person name="Gargeya S."/>
            <person name="Fitzgerald M."/>
            <person name="Haas B."/>
            <person name="Abouelleil A."/>
            <person name="Alvarado L."/>
            <person name="Arachchi H.M."/>
            <person name="Berlin A."/>
            <person name="Chapman S.B."/>
            <person name="Gearin G."/>
            <person name="Goldberg J."/>
            <person name="Griggs A."/>
            <person name="Gujja S."/>
            <person name="Hansen M."/>
            <person name="Heiman D."/>
            <person name="Howarth C."/>
            <person name="Larimer J."/>
            <person name="Lui A."/>
            <person name="MacDonald P.J.P."/>
            <person name="McCowen C."/>
            <person name="Montmayeur A."/>
            <person name="Murphy C."/>
            <person name="Neiman D."/>
            <person name="Pearson M."/>
            <person name="Priest M."/>
            <person name="Roberts A."/>
            <person name="Saif S."/>
            <person name="Shea T."/>
            <person name="Sisk P."/>
            <person name="Stolte C."/>
            <person name="Sykes S."/>
            <person name="Wortman J."/>
            <person name="Nusbaum C."/>
            <person name="Birren B."/>
        </authorList>
    </citation>
    <scope>NUCLEOTIDE SEQUENCE [LARGE SCALE GENOMIC DNA]</scope>
    <source>
        <strain evidence="1">H1-T</strain>
    </source>
</reference>
<proteinExistence type="predicted"/>
<accession>M2B129</accession>
<dbReference type="Proteomes" id="UP000011708">
    <property type="component" value="Chromosome"/>
</dbReference>
<sequence length="65" mass="7287">MIKTTKNSYELLQGKLTEIEKTAISGILNGNAEDRLRDVRNLVFETRQCINQSFYVAGDDEPPAA</sequence>
<dbReference type="EMBL" id="AGDW01000022">
    <property type="protein sequence ID" value="EMB29336.1"/>
    <property type="molecule type" value="Genomic_DNA"/>
</dbReference>
<dbReference type="PATRIC" id="fig|999431.4.peg.2283"/>
<dbReference type="HOGENOM" id="CLU_2940460_0_0_12"/>
<protein>
    <submittedName>
        <fullName evidence="1">Uncharacterized protein</fullName>
    </submittedName>
</protein>
<dbReference type="AlphaFoldDB" id="M2B129"/>
<dbReference type="RefSeq" id="WP_002689508.1">
    <property type="nucleotide sequence ID" value="NZ_CM001794.1"/>
</dbReference>
<comment type="caution">
    <text evidence="1">The sequence shown here is derived from an EMBL/GenBank/DDBJ whole genome shotgun (WGS) entry which is preliminary data.</text>
</comment>
<name>M2B129_TREDN</name>
<organism evidence="1">
    <name type="scientific">Treponema denticola H1-T</name>
    <dbReference type="NCBI Taxonomy" id="999431"/>
    <lineage>
        <taxon>Bacteria</taxon>
        <taxon>Pseudomonadati</taxon>
        <taxon>Spirochaetota</taxon>
        <taxon>Spirochaetia</taxon>
        <taxon>Spirochaetales</taxon>
        <taxon>Treponemataceae</taxon>
        <taxon>Treponema</taxon>
    </lineage>
</organism>
<evidence type="ECO:0000313" key="1">
    <source>
        <dbReference type="EMBL" id="EMB29336.1"/>
    </source>
</evidence>